<dbReference type="NCBIfam" id="TIGR00229">
    <property type="entry name" value="sensory_box"/>
    <property type="match status" value="2"/>
</dbReference>
<dbReference type="PROSITE" id="PS50112">
    <property type="entry name" value="PAS"/>
    <property type="match status" value="1"/>
</dbReference>
<dbReference type="PANTHER" id="PTHR44757:SF2">
    <property type="entry name" value="BIOFILM ARCHITECTURE MAINTENANCE PROTEIN MBAA"/>
    <property type="match status" value="1"/>
</dbReference>
<accession>A0A343VR63</accession>
<proteinExistence type="predicted"/>
<dbReference type="PROSITE" id="PS50887">
    <property type="entry name" value="GGDEF"/>
    <property type="match status" value="1"/>
</dbReference>
<name>A0A343VR63_9MYCO</name>
<dbReference type="Pfam" id="PF08448">
    <property type="entry name" value="PAS_4"/>
    <property type="match status" value="1"/>
</dbReference>
<dbReference type="SMART" id="SM00267">
    <property type="entry name" value="GGDEF"/>
    <property type="match status" value="1"/>
</dbReference>
<evidence type="ECO:0000259" key="2">
    <source>
        <dbReference type="PROSITE" id="PS50113"/>
    </source>
</evidence>
<dbReference type="SUPFAM" id="SSF55073">
    <property type="entry name" value="Nucleotide cyclase"/>
    <property type="match status" value="1"/>
</dbReference>
<dbReference type="NCBIfam" id="TIGR00254">
    <property type="entry name" value="GGDEF"/>
    <property type="match status" value="1"/>
</dbReference>
<dbReference type="Gene3D" id="3.30.70.270">
    <property type="match status" value="1"/>
</dbReference>
<dbReference type="Pfam" id="PF00990">
    <property type="entry name" value="GGDEF"/>
    <property type="match status" value="1"/>
</dbReference>
<evidence type="ECO:0000259" key="1">
    <source>
        <dbReference type="PROSITE" id="PS50112"/>
    </source>
</evidence>
<dbReference type="InterPro" id="IPR000014">
    <property type="entry name" value="PAS"/>
</dbReference>
<dbReference type="InterPro" id="IPR035965">
    <property type="entry name" value="PAS-like_dom_sf"/>
</dbReference>
<dbReference type="InterPro" id="IPR043128">
    <property type="entry name" value="Rev_trsase/Diguanyl_cyclase"/>
</dbReference>
<dbReference type="InterPro" id="IPR000700">
    <property type="entry name" value="PAS-assoc_C"/>
</dbReference>
<evidence type="ECO:0000259" key="3">
    <source>
        <dbReference type="PROSITE" id="PS50887"/>
    </source>
</evidence>
<feature type="domain" description="PAS" evidence="1">
    <location>
        <begin position="242"/>
        <end position="294"/>
    </location>
</feature>
<reference evidence="4" key="1">
    <citation type="journal article" date="2018" name="Front. Microbiol.">
        <title>Beyond the Limits: tRNA Array Units in Mycobacterium Genomes.</title>
        <authorList>
            <person name="Morgado S.M."/>
            <person name="Vicente A.C."/>
        </authorList>
    </citation>
    <scope>NUCLEOTIDE SEQUENCE</scope>
    <source>
        <strain evidence="4">CBMA 213</strain>
        <plasmid evidence="4">pCBMA213_1</plasmid>
    </source>
</reference>
<dbReference type="Gene3D" id="3.30.450.20">
    <property type="entry name" value="PAS domain"/>
    <property type="match status" value="3"/>
</dbReference>
<dbReference type="RefSeq" id="WP_162465043.1">
    <property type="nucleotide sequence ID" value="NZ_MF600313.1"/>
</dbReference>
<feature type="domain" description="PAC" evidence="2">
    <location>
        <begin position="319"/>
        <end position="374"/>
    </location>
</feature>
<sequence>MTDSSSTVGPVDLDPGDVRFRVLVDHSPDAICVHEAGRVAYLNPAGVRWIAAESAEQLIGRPITEFVHADSVPGMLARLATLRELGDATEPAEAALLRFDGKILEVEIISILTTWEGRPAHQVVFRDITAQKAAQATVRYHAALVEHVSDAIIGTSPDGTVTAWNPAAETIYQRPAELTLGLPIATAVGAALDPAAIVADGGVHNTTHHTPEGRALAIRVSAAAMDSGYVLVCSDRTALRRAEQHFQTVVNSLHRGVMVIDPHGRIESANPAALRILGRADQPLSSSIDLADLFPGHGADGQLRIEAEQPVAVTRRTGRSVNDALLSIDDSDGRRIWLSVSTCLLDPADREGSGVLVSFEDVTAQHLASERLRHDATHDTLTDLPNRAWITDQITGALAGIGAPPLAAVIFIDLDQLKEVNDTLGHHAGDAVIRICAKRFTEVLRARDTVARIGGDEFLILIGAPASVDDLEQIARRLHATLADPIRVDNRTIRASASIGIAATAPGETRLADEILRHADSAMYQAKTSGRGQTRFWTAENDLAI</sequence>
<dbReference type="InterPro" id="IPR013767">
    <property type="entry name" value="PAS_fold"/>
</dbReference>
<keyword evidence="4" id="KW-0614">Plasmid</keyword>
<dbReference type="InterPro" id="IPR013656">
    <property type="entry name" value="PAS_4"/>
</dbReference>
<dbReference type="InterPro" id="IPR029787">
    <property type="entry name" value="Nucleotide_cyclase"/>
</dbReference>
<dbReference type="InterPro" id="IPR000160">
    <property type="entry name" value="GGDEF_dom"/>
</dbReference>
<geneLocation type="plasmid" evidence="4">
    <name>pCBMA213_1</name>
</geneLocation>
<organism evidence="4">
    <name type="scientific">Mycolicibacterium sp. CBMA 213</name>
    <dbReference type="NCBI Taxonomy" id="1968788"/>
    <lineage>
        <taxon>Bacteria</taxon>
        <taxon>Bacillati</taxon>
        <taxon>Actinomycetota</taxon>
        <taxon>Actinomycetes</taxon>
        <taxon>Mycobacteriales</taxon>
        <taxon>Mycobacteriaceae</taxon>
        <taxon>Mycolicibacterium</taxon>
    </lineage>
</organism>
<dbReference type="PROSITE" id="PS50113">
    <property type="entry name" value="PAC"/>
    <property type="match status" value="1"/>
</dbReference>
<dbReference type="SMART" id="SM00091">
    <property type="entry name" value="PAS"/>
    <property type="match status" value="3"/>
</dbReference>
<dbReference type="CDD" id="cd01949">
    <property type="entry name" value="GGDEF"/>
    <property type="match status" value="1"/>
</dbReference>
<evidence type="ECO:0000313" key="4">
    <source>
        <dbReference type="EMBL" id="AVN58387.1"/>
    </source>
</evidence>
<dbReference type="AlphaFoldDB" id="A0A343VR63"/>
<gene>
    <name evidence="4" type="ORF">B5P44_p00092</name>
</gene>
<protein>
    <submittedName>
        <fullName evidence="4">Putative signaling protein</fullName>
    </submittedName>
</protein>
<dbReference type="CDD" id="cd00130">
    <property type="entry name" value="PAS"/>
    <property type="match status" value="2"/>
</dbReference>
<dbReference type="PANTHER" id="PTHR44757">
    <property type="entry name" value="DIGUANYLATE CYCLASE DGCP"/>
    <property type="match status" value="1"/>
</dbReference>
<dbReference type="Pfam" id="PF00989">
    <property type="entry name" value="PAS"/>
    <property type="match status" value="1"/>
</dbReference>
<dbReference type="InterPro" id="IPR052155">
    <property type="entry name" value="Biofilm_reg_signaling"/>
</dbReference>
<dbReference type="Pfam" id="PF13426">
    <property type="entry name" value="PAS_9"/>
    <property type="match status" value="1"/>
</dbReference>
<dbReference type="EMBL" id="MF600313">
    <property type="protein sequence ID" value="AVN58387.1"/>
    <property type="molecule type" value="Genomic_DNA"/>
</dbReference>
<feature type="domain" description="GGDEF" evidence="3">
    <location>
        <begin position="405"/>
        <end position="539"/>
    </location>
</feature>
<dbReference type="SUPFAM" id="SSF55785">
    <property type="entry name" value="PYP-like sensor domain (PAS domain)"/>
    <property type="match status" value="3"/>
</dbReference>